<dbReference type="PANTHER" id="PTHR33744:SF15">
    <property type="entry name" value="CARBOHYDRATE DIACID REGULATOR"/>
    <property type="match status" value="1"/>
</dbReference>
<dbReference type="Pfam" id="PF13556">
    <property type="entry name" value="HTH_30"/>
    <property type="match status" value="1"/>
</dbReference>
<dbReference type="InterPro" id="IPR051448">
    <property type="entry name" value="CdaR-like_regulators"/>
</dbReference>
<dbReference type="Gene3D" id="1.10.10.2840">
    <property type="entry name" value="PucR C-terminal helix-turn-helix domain"/>
    <property type="match status" value="1"/>
</dbReference>
<accession>A0ABV6GEV8</accession>
<keyword evidence="3" id="KW-1185">Reference proteome</keyword>
<gene>
    <name evidence="2" type="ORF">ACFFIX_11690</name>
</gene>
<organism evidence="2 3">
    <name type="scientific">Metabacillus herbersteinensis</name>
    <dbReference type="NCBI Taxonomy" id="283816"/>
    <lineage>
        <taxon>Bacteria</taxon>
        <taxon>Bacillati</taxon>
        <taxon>Bacillota</taxon>
        <taxon>Bacilli</taxon>
        <taxon>Bacillales</taxon>
        <taxon>Bacillaceae</taxon>
        <taxon>Metabacillus</taxon>
    </lineage>
</organism>
<evidence type="ECO:0000313" key="2">
    <source>
        <dbReference type="EMBL" id="MFC0272114.1"/>
    </source>
</evidence>
<reference evidence="2 3" key="1">
    <citation type="submission" date="2024-09" db="EMBL/GenBank/DDBJ databases">
        <authorList>
            <person name="Sun Q."/>
            <person name="Mori K."/>
        </authorList>
    </citation>
    <scope>NUCLEOTIDE SEQUENCE [LARGE SCALE GENOMIC DNA]</scope>
    <source>
        <strain evidence="2 3">CCM 7228</strain>
    </source>
</reference>
<sequence length="296" mass="34649">MLDKLSAHYQDAFCREYESANTSYEWFKTESGELFGVLKSVLTESEKHLLLSLFEHIQLSDSGESFTEKEKKWHRYLFKSSTEVPFYKESCRFYYFFLKQAVEEKVSFEEAIQGTIQDSIILWINETHGVIIEEQPFSIFEQAAFEQMIDTITSDFFVDICTYVGQLHKNDTSLKEKFILEYSCFQTFQPTYREKSVTFYEAFPLLLVKASTMISKRGLSEYLLESFQDHELVHTINVFLQCNLNASLAAKRLYIHRNSLQYRIDKFIEKTGLDIRIFSNATFAYLAIHVSETDAG</sequence>
<dbReference type="InterPro" id="IPR025736">
    <property type="entry name" value="PucR_C-HTH_dom"/>
</dbReference>
<proteinExistence type="predicted"/>
<dbReference type="RefSeq" id="WP_378934094.1">
    <property type="nucleotide sequence ID" value="NZ_JBHLVO010000008.1"/>
</dbReference>
<dbReference type="PANTHER" id="PTHR33744">
    <property type="entry name" value="CARBOHYDRATE DIACID REGULATOR"/>
    <property type="match status" value="1"/>
</dbReference>
<protein>
    <submittedName>
        <fullName evidence="2">PucR family transcriptional regulator</fullName>
    </submittedName>
</protein>
<dbReference type="EMBL" id="JBHLVO010000008">
    <property type="protein sequence ID" value="MFC0272114.1"/>
    <property type="molecule type" value="Genomic_DNA"/>
</dbReference>
<comment type="caution">
    <text evidence="2">The sequence shown here is derived from an EMBL/GenBank/DDBJ whole genome shotgun (WGS) entry which is preliminary data.</text>
</comment>
<dbReference type="SUPFAM" id="SSF46689">
    <property type="entry name" value="Homeodomain-like"/>
    <property type="match status" value="1"/>
</dbReference>
<dbReference type="InterPro" id="IPR042070">
    <property type="entry name" value="PucR_C-HTH_sf"/>
</dbReference>
<dbReference type="InterPro" id="IPR009057">
    <property type="entry name" value="Homeodomain-like_sf"/>
</dbReference>
<evidence type="ECO:0000313" key="3">
    <source>
        <dbReference type="Proteomes" id="UP001589854"/>
    </source>
</evidence>
<dbReference type="Proteomes" id="UP001589854">
    <property type="component" value="Unassembled WGS sequence"/>
</dbReference>
<feature type="domain" description="PucR C-terminal helix-turn-helix" evidence="1">
    <location>
        <begin position="232"/>
        <end position="289"/>
    </location>
</feature>
<evidence type="ECO:0000259" key="1">
    <source>
        <dbReference type="Pfam" id="PF13556"/>
    </source>
</evidence>
<name>A0ABV6GEV8_9BACI</name>